<comment type="caution">
    <text evidence="2">The sequence shown here is derived from an EMBL/GenBank/DDBJ whole genome shotgun (WGS) entry which is preliminary data.</text>
</comment>
<proteinExistence type="predicted"/>
<name>A0ABS9H0N7_9BACL</name>
<protein>
    <recommendedName>
        <fullName evidence="4">DUF5316 domain-containing protein</fullName>
    </recommendedName>
</protein>
<keyword evidence="1" id="KW-1133">Transmembrane helix</keyword>
<organism evidence="2 3">
    <name type="scientific">Pseudalkalibacillus berkeleyi</name>
    <dbReference type="NCBI Taxonomy" id="1069813"/>
    <lineage>
        <taxon>Bacteria</taxon>
        <taxon>Bacillati</taxon>
        <taxon>Bacillota</taxon>
        <taxon>Bacilli</taxon>
        <taxon>Bacillales</taxon>
        <taxon>Fictibacillaceae</taxon>
        <taxon>Pseudalkalibacillus</taxon>
    </lineage>
</organism>
<keyword evidence="1" id="KW-0812">Transmembrane</keyword>
<feature type="transmembrane region" description="Helical" evidence="1">
    <location>
        <begin position="29"/>
        <end position="49"/>
    </location>
</feature>
<reference evidence="2 3" key="1">
    <citation type="submission" date="2022-01" db="EMBL/GenBank/DDBJ databases">
        <title>Alkalihalobacillus sp. EGI L200015, a novel bacterium isolated from a salt lake sediment.</title>
        <authorList>
            <person name="Gao L."/>
            <person name="Fang B.-Z."/>
            <person name="Li W.-J."/>
        </authorList>
    </citation>
    <scope>NUCLEOTIDE SEQUENCE [LARGE SCALE GENOMIC DNA]</scope>
    <source>
        <strain evidence="2 3">KCTC 12718</strain>
    </source>
</reference>
<evidence type="ECO:0000313" key="2">
    <source>
        <dbReference type="EMBL" id="MCF6137505.1"/>
    </source>
</evidence>
<dbReference type="EMBL" id="JAKIJS010000001">
    <property type="protein sequence ID" value="MCF6137505.1"/>
    <property type="molecule type" value="Genomic_DNA"/>
</dbReference>
<evidence type="ECO:0000256" key="1">
    <source>
        <dbReference type="SAM" id="Phobius"/>
    </source>
</evidence>
<keyword evidence="3" id="KW-1185">Reference proteome</keyword>
<dbReference type="Proteomes" id="UP001649381">
    <property type="component" value="Unassembled WGS sequence"/>
</dbReference>
<accession>A0ABS9H0N7</accession>
<feature type="transmembrane region" description="Helical" evidence="1">
    <location>
        <begin position="69"/>
        <end position="92"/>
    </location>
</feature>
<evidence type="ECO:0008006" key="4">
    <source>
        <dbReference type="Google" id="ProtNLM"/>
    </source>
</evidence>
<evidence type="ECO:0000313" key="3">
    <source>
        <dbReference type="Proteomes" id="UP001649381"/>
    </source>
</evidence>
<dbReference type="RefSeq" id="WP_236333163.1">
    <property type="nucleotide sequence ID" value="NZ_JAKIJS010000001.1"/>
</dbReference>
<keyword evidence="1" id="KW-0472">Membrane</keyword>
<sequence>MKISLLSGIVILVILAVLGLFDPLLFLKVIAIISAATFGLSGVFLGSFVKRSQYIQDLDPNEERWNRKIGLTIAAFGFPFIITTIITVLVQYEFLFSR</sequence>
<gene>
    <name evidence="2" type="ORF">L2716_07170</name>
</gene>